<feature type="region of interest" description="Disordered" evidence="1">
    <location>
        <begin position="327"/>
        <end position="414"/>
    </location>
</feature>
<feature type="compositionally biased region" description="Gly residues" evidence="1">
    <location>
        <begin position="398"/>
        <end position="414"/>
    </location>
</feature>
<dbReference type="PANTHER" id="PTHR33371:SF16">
    <property type="entry name" value="MCE-FAMILY PROTEIN MCE3F"/>
    <property type="match status" value="1"/>
</dbReference>
<comment type="caution">
    <text evidence="4">The sequence shown here is derived from an EMBL/GenBank/DDBJ whole genome shotgun (WGS) entry which is preliminary data.</text>
</comment>
<dbReference type="InterPro" id="IPR003399">
    <property type="entry name" value="Mce/MlaD"/>
</dbReference>
<dbReference type="PANTHER" id="PTHR33371">
    <property type="entry name" value="INTERMEMBRANE PHOSPHOLIPID TRANSPORT SYSTEM BINDING PROTEIN MLAD-RELATED"/>
    <property type="match status" value="1"/>
</dbReference>
<dbReference type="InterPro" id="IPR005693">
    <property type="entry name" value="Mce"/>
</dbReference>
<evidence type="ECO:0000259" key="2">
    <source>
        <dbReference type="Pfam" id="PF02470"/>
    </source>
</evidence>
<organism evidence="4 5">
    <name type="scientific">Amycolatopsis suaedae</name>
    <dbReference type="NCBI Taxonomy" id="2510978"/>
    <lineage>
        <taxon>Bacteria</taxon>
        <taxon>Bacillati</taxon>
        <taxon>Actinomycetota</taxon>
        <taxon>Actinomycetes</taxon>
        <taxon>Pseudonocardiales</taxon>
        <taxon>Pseudonocardiaceae</taxon>
        <taxon>Amycolatopsis</taxon>
    </lineage>
</organism>
<dbReference type="EMBL" id="SFCC01000007">
    <property type="protein sequence ID" value="RZQ63230.1"/>
    <property type="molecule type" value="Genomic_DNA"/>
</dbReference>
<accession>A0A4Q7J6H5</accession>
<name>A0A4Q7J6H5_9PSEU</name>
<gene>
    <name evidence="4" type="ORF">EWH70_16315</name>
</gene>
<dbReference type="Pfam" id="PF11887">
    <property type="entry name" value="Mce4_CUP1"/>
    <property type="match status" value="1"/>
</dbReference>
<dbReference type="NCBIfam" id="TIGR00996">
    <property type="entry name" value="Mtu_fam_mce"/>
    <property type="match status" value="1"/>
</dbReference>
<dbReference type="OrthoDB" id="4741753at2"/>
<evidence type="ECO:0000313" key="4">
    <source>
        <dbReference type="EMBL" id="RZQ63230.1"/>
    </source>
</evidence>
<dbReference type="Proteomes" id="UP000292003">
    <property type="component" value="Unassembled WGS sequence"/>
</dbReference>
<feature type="domain" description="Mce/MlaD" evidence="2">
    <location>
        <begin position="38"/>
        <end position="114"/>
    </location>
</feature>
<keyword evidence="5" id="KW-1185">Reference proteome</keyword>
<sequence>MITRRHRAKLLAFLLIALLSVGYVGGSYAGLDRLLGTRGYVVTVRLADSGGIFTGAEVTYRGVTVGRVSELRLADAGVDVLLDVDSGGPDIPADTRAVVANRSAVGEQYVDLQPSHENGPYLADGSVIPRDRTAIPLSPDTVLTNVDRLVSTVDPASLRIVVDETYRAFAGVGPELGALLDTASSFTAAATENLPQTRDLLAQGRVVLDTQRRQSENLTTLAAGLRRVAGQLKTSDPQLRTVIDEAPVLSRQVSDLLATSGTDLGVVFANLLTTARITTSRVDSIEQLLVAYPVISSFSRSVTSNGEGHLGFVLNLFDPFSCTKGYEGTRQRPANDTREAPPNTQAYCAEPPGSPTGVRGAQNAPYAGKPVDVAPRPQAPAPREQQGGSELPGLLGLTSGGAPDGVGGLLGVPK</sequence>
<feature type="domain" description="Mammalian cell entry C-terminal" evidence="3">
    <location>
        <begin position="122"/>
        <end position="290"/>
    </location>
</feature>
<dbReference type="AlphaFoldDB" id="A0A4Q7J6H5"/>
<dbReference type="RefSeq" id="WP_130476234.1">
    <property type="nucleotide sequence ID" value="NZ_SFCC01000007.1"/>
</dbReference>
<evidence type="ECO:0000256" key="1">
    <source>
        <dbReference type="SAM" id="MobiDB-lite"/>
    </source>
</evidence>
<dbReference type="InterPro" id="IPR024516">
    <property type="entry name" value="Mce_C"/>
</dbReference>
<dbReference type="Pfam" id="PF02470">
    <property type="entry name" value="MlaD"/>
    <property type="match status" value="1"/>
</dbReference>
<protein>
    <submittedName>
        <fullName evidence="4">MCE family protein</fullName>
    </submittedName>
</protein>
<proteinExistence type="predicted"/>
<reference evidence="4 5" key="1">
    <citation type="submission" date="2019-02" db="EMBL/GenBank/DDBJ databases">
        <title>Draft genome sequence of Amycolatopsis sp. 8-3EHSu isolated from roots of Suaeda maritima.</title>
        <authorList>
            <person name="Duangmal K."/>
            <person name="Chantavorakit T."/>
        </authorList>
    </citation>
    <scope>NUCLEOTIDE SEQUENCE [LARGE SCALE GENOMIC DNA]</scope>
    <source>
        <strain evidence="4 5">8-3EHSu</strain>
    </source>
</reference>
<dbReference type="GO" id="GO:0005576">
    <property type="term" value="C:extracellular region"/>
    <property type="evidence" value="ECO:0007669"/>
    <property type="project" value="TreeGrafter"/>
</dbReference>
<evidence type="ECO:0000259" key="3">
    <source>
        <dbReference type="Pfam" id="PF11887"/>
    </source>
</evidence>
<evidence type="ECO:0000313" key="5">
    <source>
        <dbReference type="Proteomes" id="UP000292003"/>
    </source>
</evidence>
<dbReference type="InterPro" id="IPR052336">
    <property type="entry name" value="MlaD_Phospholipid_Transporter"/>
</dbReference>
<feature type="compositionally biased region" description="Basic and acidic residues" evidence="1">
    <location>
        <begin position="327"/>
        <end position="339"/>
    </location>
</feature>